<proteinExistence type="predicted"/>
<keyword evidence="2" id="KW-1185">Reference proteome</keyword>
<comment type="caution">
    <text evidence="1">The sequence shown here is derived from an EMBL/GenBank/DDBJ whole genome shotgun (WGS) entry which is preliminary data.</text>
</comment>
<dbReference type="Proteomes" id="UP000499080">
    <property type="component" value="Unassembled WGS sequence"/>
</dbReference>
<organism evidence="1 2">
    <name type="scientific">Araneus ventricosus</name>
    <name type="common">Orbweaver spider</name>
    <name type="synonym">Epeira ventricosa</name>
    <dbReference type="NCBI Taxonomy" id="182803"/>
    <lineage>
        <taxon>Eukaryota</taxon>
        <taxon>Metazoa</taxon>
        <taxon>Ecdysozoa</taxon>
        <taxon>Arthropoda</taxon>
        <taxon>Chelicerata</taxon>
        <taxon>Arachnida</taxon>
        <taxon>Araneae</taxon>
        <taxon>Araneomorphae</taxon>
        <taxon>Entelegynae</taxon>
        <taxon>Araneoidea</taxon>
        <taxon>Araneidae</taxon>
        <taxon>Araneus</taxon>
    </lineage>
</organism>
<dbReference type="AlphaFoldDB" id="A0A4Y2DU30"/>
<dbReference type="EMBL" id="BGPR01244214">
    <property type="protein sequence ID" value="GBM20360.1"/>
    <property type="molecule type" value="Genomic_DNA"/>
</dbReference>
<evidence type="ECO:0000313" key="2">
    <source>
        <dbReference type="Proteomes" id="UP000499080"/>
    </source>
</evidence>
<protein>
    <submittedName>
        <fullName evidence="1">Uncharacterized protein</fullName>
    </submittedName>
</protein>
<name>A0A4Y2DU30_ARAVE</name>
<accession>A0A4Y2DU30</accession>
<sequence length="125" mass="13764">MAVAVERRDRKQASCCQTNCIVLAFFNTLTPKPAVTGHASSILVGRFSAGCYSERREKAVGRVVIKGTLNPPAVRLSDSYIERNCHAKREGYSSSCEVLDKRISTPFCGHFRAVGGLFDMFSSDR</sequence>
<reference evidence="1 2" key="1">
    <citation type="journal article" date="2019" name="Sci. Rep.">
        <title>Orb-weaving spider Araneus ventricosus genome elucidates the spidroin gene catalogue.</title>
        <authorList>
            <person name="Kono N."/>
            <person name="Nakamura H."/>
            <person name="Ohtoshi R."/>
            <person name="Moran D.A.P."/>
            <person name="Shinohara A."/>
            <person name="Yoshida Y."/>
            <person name="Fujiwara M."/>
            <person name="Mori M."/>
            <person name="Tomita M."/>
            <person name="Arakawa K."/>
        </authorList>
    </citation>
    <scope>NUCLEOTIDE SEQUENCE [LARGE SCALE GENOMIC DNA]</scope>
</reference>
<gene>
    <name evidence="1" type="ORF">AVEN_176861_1</name>
</gene>
<evidence type="ECO:0000313" key="1">
    <source>
        <dbReference type="EMBL" id="GBM20360.1"/>
    </source>
</evidence>